<dbReference type="Pfam" id="PF00072">
    <property type="entry name" value="Response_reg"/>
    <property type="match status" value="1"/>
</dbReference>
<dbReference type="Pfam" id="PF00990">
    <property type="entry name" value="GGDEF"/>
    <property type="match status" value="1"/>
</dbReference>
<comment type="caution">
    <text evidence="3">Lacks conserved residue(s) required for the propagation of feature annotation.</text>
</comment>
<protein>
    <recommendedName>
        <fullName evidence="1">diguanylate cyclase</fullName>
        <ecNumber evidence="1">2.7.7.65</ecNumber>
    </recommendedName>
</protein>
<dbReference type="PROSITE" id="PS50110">
    <property type="entry name" value="RESPONSE_REGULATORY"/>
    <property type="match status" value="1"/>
</dbReference>
<organism evidence="6 7">
    <name type="scientific">Nereida ignava</name>
    <dbReference type="NCBI Taxonomy" id="282199"/>
    <lineage>
        <taxon>Bacteria</taxon>
        <taxon>Pseudomonadati</taxon>
        <taxon>Pseudomonadota</taxon>
        <taxon>Alphaproteobacteria</taxon>
        <taxon>Rhodobacterales</taxon>
        <taxon>Roseobacteraceae</taxon>
        <taxon>Nereida</taxon>
    </lineage>
</organism>
<dbReference type="GO" id="GO:0052621">
    <property type="term" value="F:diguanylate cyclase activity"/>
    <property type="evidence" value="ECO:0007669"/>
    <property type="project" value="UniProtKB-EC"/>
</dbReference>
<dbReference type="SMART" id="SM00267">
    <property type="entry name" value="GGDEF"/>
    <property type="match status" value="1"/>
</dbReference>
<dbReference type="RefSeq" id="WP_048597787.1">
    <property type="nucleotide sequence ID" value="NZ_CBFHGK010000001.1"/>
</dbReference>
<dbReference type="InterPro" id="IPR011006">
    <property type="entry name" value="CheY-like_superfamily"/>
</dbReference>
<feature type="domain" description="Response regulatory" evidence="4">
    <location>
        <begin position="4"/>
        <end position="120"/>
    </location>
</feature>
<dbReference type="PANTHER" id="PTHR45138:SF9">
    <property type="entry name" value="DIGUANYLATE CYCLASE DGCM-RELATED"/>
    <property type="match status" value="1"/>
</dbReference>
<dbReference type="SUPFAM" id="SSF55073">
    <property type="entry name" value="Nucleotide cyclase"/>
    <property type="match status" value="1"/>
</dbReference>
<gene>
    <name evidence="6" type="primary">pleD</name>
    <name evidence="6" type="ORF">NIG5292_00512</name>
</gene>
<dbReference type="Gene3D" id="3.40.50.2300">
    <property type="match status" value="1"/>
</dbReference>
<dbReference type="Proteomes" id="UP000048949">
    <property type="component" value="Unassembled WGS sequence"/>
</dbReference>
<evidence type="ECO:0000313" key="6">
    <source>
        <dbReference type="EMBL" id="CRK74481.1"/>
    </source>
</evidence>
<evidence type="ECO:0000256" key="3">
    <source>
        <dbReference type="PROSITE-ProRule" id="PRU00169"/>
    </source>
</evidence>
<dbReference type="OrthoDB" id="9812260at2"/>
<dbReference type="InterPro" id="IPR029787">
    <property type="entry name" value="Nucleotide_cyclase"/>
</dbReference>
<sequence>MTERILIIDQVATNRIVLKVRLARANYDVMLAENGHDALRILRKQGADLVICAPDCGDMTAQKLCQHINSDHALASVPVLILAAEGDGSIVTDVLRAGAEDVLFRPVADQHLLARIRRVMRARTTREEARLREDTDRVLGFAEPISTFERRMNLTVLSPDAQALCHTKQQLKRSNQFNTQTFMWNNFDPEHESVAASDIFLVTPPQLGAGCDLSVITDLRSRSSTRHAAIVLVLPMHQDAIVSFALDLGADDVVSQNCSQEELALRLGRQGRRAQAGAYLRNRVADGLRAAVSDPLTGLYNRRYAIPHLERMQETALATNKPFTLMLLDLDHFKLVNDTFGHSVGDAVLIEVANRLRDNLRAIDLVARIGGEEFLVAMPATDLDEGRAAANRLRRIIFDTRIECAADHTPLKISVSIGMVLGGLSATEPDVHMLIAQADRGMYLSKQGGRNQVTVQRSAA</sequence>
<reference evidence="6 7" key="1">
    <citation type="submission" date="2015-04" db="EMBL/GenBank/DDBJ databases">
        <authorList>
            <person name="Syromyatnikov M.Y."/>
            <person name="Popov V.N."/>
        </authorList>
    </citation>
    <scope>NUCLEOTIDE SEQUENCE [LARGE SCALE GENOMIC DNA]</scope>
    <source>
        <strain evidence="6 7">CECT 5292</strain>
    </source>
</reference>
<dbReference type="GO" id="GO:0000160">
    <property type="term" value="P:phosphorelay signal transduction system"/>
    <property type="evidence" value="ECO:0007669"/>
    <property type="project" value="InterPro"/>
</dbReference>
<dbReference type="InterPro" id="IPR001789">
    <property type="entry name" value="Sig_transdc_resp-reg_receiver"/>
</dbReference>
<name>A0A0U1NID8_9RHOB</name>
<dbReference type="GO" id="GO:0043709">
    <property type="term" value="P:cell adhesion involved in single-species biofilm formation"/>
    <property type="evidence" value="ECO:0007669"/>
    <property type="project" value="TreeGrafter"/>
</dbReference>
<dbReference type="NCBIfam" id="TIGR00254">
    <property type="entry name" value="GGDEF"/>
    <property type="match status" value="1"/>
</dbReference>
<dbReference type="GO" id="GO:0005886">
    <property type="term" value="C:plasma membrane"/>
    <property type="evidence" value="ECO:0007669"/>
    <property type="project" value="TreeGrafter"/>
</dbReference>
<comment type="catalytic activity">
    <reaction evidence="2">
        <text>2 GTP = 3',3'-c-di-GMP + 2 diphosphate</text>
        <dbReference type="Rhea" id="RHEA:24898"/>
        <dbReference type="ChEBI" id="CHEBI:33019"/>
        <dbReference type="ChEBI" id="CHEBI:37565"/>
        <dbReference type="ChEBI" id="CHEBI:58805"/>
        <dbReference type="EC" id="2.7.7.65"/>
    </reaction>
</comment>
<evidence type="ECO:0000313" key="7">
    <source>
        <dbReference type="Proteomes" id="UP000048949"/>
    </source>
</evidence>
<evidence type="ECO:0000256" key="1">
    <source>
        <dbReference type="ARBA" id="ARBA00012528"/>
    </source>
</evidence>
<dbReference type="InterPro" id="IPR000160">
    <property type="entry name" value="GGDEF_dom"/>
</dbReference>
<accession>A0A0U1NID8</accession>
<dbReference type="STRING" id="282199.GCA_001049735_00512"/>
<dbReference type="EC" id="2.7.7.65" evidence="1"/>
<feature type="domain" description="GGDEF" evidence="5">
    <location>
        <begin position="321"/>
        <end position="458"/>
    </location>
</feature>
<dbReference type="PROSITE" id="PS50887">
    <property type="entry name" value="GGDEF"/>
    <property type="match status" value="1"/>
</dbReference>
<dbReference type="InterPro" id="IPR043128">
    <property type="entry name" value="Rev_trsase/Diguanyl_cyclase"/>
</dbReference>
<evidence type="ECO:0000259" key="4">
    <source>
        <dbReference type="PROSITE" id="PS50110"/>
    </source>
</evidence>
<dbReference type="SMART" id="SM00448">
    <property type="entry name" value="REC"/>
    <property type="match status" value="1"/>
</dbReference>
<dbReference type="FunFam" id="3.30.70.270:FF:000001">
    <property type="entry name" value="Diguanylate cyclase domain protein"/>
    <property type="match status" value="1"/>
</dbReference>
<dbReference type="EMBL" id="CVQV01000003">
    <property type="protein sequence ID" value="CRK74481.1"/>
    <property type="molecule type" value="Genomic_DNA"/>
</dbReference>
<dbReference type="GO" id="GO:1902201">
    <property type="term" value="P:negative regulation of bacterial-type flagellum-dependent cell motility"/>
    <property type="evidence" value="ECO:0007669"/>
    <property type="project" value="TreeGrafter"/>
</dbReference>
<dbReference type="AlphaFoldDB" id="A0A0U1NID8"/>
<evidence type="ECO:0000259" key="5">
    <source>
        <dbReference type="PROSITE" id="PS50887"/>
    </source>
</evidence>
<evidence type="ECO:0000256" key="2">
    <source>
        <dbReference type="ARBA" id="ARBA00034247"/>
    </source>
</evidence>
<proteinExistence type="predicted"/>
<dbReference type="InterPro" id="IPR050469">
    <property type="entry name" value="Diguanylate_Cyclase"/>
</dbReference>
<dbReference type="PANTHER" id="PTHR45138">
    <property type="entry name" value="REGULATORY COMPONENTS OF SENSORY TRANSDUCTION SYSTEM"/>
    <property type="match status" value="1"/>
</dbReference>
<dbReference type="SUPFAM" id="SSF52172">
    <property type="entry name" value="CheY-like"/>
    <property type="match status" value="1"/>
</dbReference>
<dbReference type="CDD" id="cd01949">
    <property type="entry name" value="GGDEF"/>
    <property type="match status" value="1"/>
</dbReference>
<dbReference type="Gene3D" id="3.30.70.270">
    <property type="match status" value="1"/>
</dbReference>
<keyword evidence="7" id="KW-1185">Reference proteome</keyword>